<dbReference type="PROSITE" id="PS50977">
    <property type="entry name" value="HTH_TETR_2"/>
    <property type="match status" value="1"/>
</dbReference>
<protein>
    <recommendedName>
        <fullName evidence="3">HTH tetR-type domain-containing protein</fullName>
    </recommendedName>
</protein>
<reference evidence="4 5" key="1">
    <citation type="journal article" date="2015" name="Genome Announc.">
        <title>Expanding the biotechnology potential of lactobacilli through comparative genomics of 213 strains and associated genera.</title>
        <authorList>
            <person name="Sun Z."/>
            <person name="Harris H.M."/>
            <person name="McCann A."/>
            <person name="Guo C."/>
            <person name="Argimon S."/>
            <person name="Zhang W."/>
            <person name="Yang X."/>
            <person name="Jeffery I.B."/>
            <person name="Cooney J.C."/>
            <person name="Kagawa T.F."/>
            <person name="Liu W."/>
            <person name="Song Y."/>
            <person name="Salvetti E."/>
            <person name="Wrobel A."/>
            <person name="Rasinkangas P."/>
            <person name="Parkhill J."/>
            <person name="Rea M.C."/>
            <person name="O'Sullivan O."/>
            <person name="Ritari J."/>
            <person name="Douillard F.P."/>
            <person name="Paul Ross R."/>
            <person name="Yang R."/>
            <person name="Briner A.E."/>
            <person name="Felis G.E."/>
            <person name="de Vos W.M."/>
            <person name="Barrangou R."/>
            <person name="Klaenhammer T.R."/>
            <person name="Caufield P.W."/>
            <person name="Cui Y."/>
            <person name="Zhang H."/>
            <person name="O'Toole P.W."/>
        </authorList>
    </citation>
    <scope>NUCLEOTIDE SEQUENCE [LARGE SCALE GENOMIC DNA]</scope>
    <source>
        <strain evidence="4 5">DSM 22697</strain>
    </source>
</reference>
<dbReference type="RefSeq" id="WP_054662654.1">
    <property type="nucleotide sequence ID" value="NZ_AYZJ01000098.1"/>
</dbReference>
<evidence type="ECO:0000256" key="2">
    <source>
        <dbReference type="PROSITE-ProRule" id="PRU00335"/>
    </source>
</evidence>
<dbReference type="InterPro" id="IPR001647">
    <property type="entry name" value="HTH_TetR"/>
</dbReference>
<dbReference type="SUPFAM" id="SSF46689">
    <property type="entry name" value="Homeodomain-like"/>
    <property type="match status" value="1"/>
</dbReference>
<evidence type="ECO:0000256" key="1">
    <source>
        <dbReference type="ARBA" id="ARBA00023125"/>
    </source>
</evidence>
<dbReference type="GO" id="GO:0003677">
    <property type="term" value="F:DNA binding"/>
    <property type="evidence" value="ECO:0007669"/>
    <property type="project" value="UniProtKB-UniRule"/>
</dbReference>
<sequence>MHKKIVETEGSIKKAFIALMRMKPFEQISVRDITQAAGINRGTFYLHYADKYALLEHYEDNLVSQITAFFRADFADTMIVATAERTGEMTYPVVREVVGLVAAEFDMFKVLFGPTGDPRFEFQLEKMVRASISERLNQLKGQVAVTTTIPQDYAWELIISGLFSIVKTWLQSANPESPETVCAIIMKTRFLSPYDLLGMSERQESL</sequence>
<feature type="domain" description="HTH tetR-type" evidence="3">
    <location>
        <begin position="6"/>
        <end position="66"/>
    </location>
</feature>
<dbReference type="OrthoDB" id="9810250at2"/>
<evidence type="ECO:0000259" key="3">
    <source>
        <dbReference type="PROSITE" id="PS50977"/>
    </source>
</evidence>
<dbReference type="InterPro" id="IPR050624">
    <property type="entry name" value="HTH-type_Tx_Regulator"/>
</dbReference>
<dbReference type="PATRIC" id="fig|1423730.4.peg.893"/>
<dbReference type="Proteomes" id="UP000050865">
    <property type="component" value="Unassembled WGS sequence"/>
</dbReference>
<evidence type="ECO:0000313" key="4">
    <source>
        <dbReference type="EMBL" id="KRN18154.1"/>
    </source>
</evidence>
<gene>
    <name evidence="4" type="ORF">FC75_GL000846</name>
</gene>
<name>A0A0R2EZD0_9LACO</name>
<dbReference type="STRING" id="1423730.FC75_GL000846"/>
<dbReference type="InterPro" id="IPR039532">
    <property type="entry name" value="TetR_C_Firmicutes"/>
</dbReference>
<dbReference type="EMBL" id="AYZJ01000098">
    <property type="protein sequence ID" value="KRN18154.1"/>
    <property type="molecule type" value="Genomic_DNA"/>
</dbReference>
<dbReference type="PANTHER" id="PTHR43479">
    <property type="entry name" value="ACREF/ENVCD OPERON REPRESSOR-RELATED"/>
    <property type="match status" value="1"/>
</dbReference>
<dbReference type="Pfam" id="PF14278">
    <property type="entry name" value="TetR_C_8"/>
    <property type="match status" value="1"/>
</dbReference>
<accession>A0A0R2EZD0</accession>
<organism evidence="4 5">
    <name type="scientific">Lacticaseibacillus camelliae DSM 22697 = JCM 13995</name>
    <dbReference type="NCBI Taxonomy" id="1423730"/>
    <lineage>
        <taxon>Bacteria</taxon>
        <taxon>Bacillati</taxon>
        <taxon>Bacillota</taxon>
        <taxon>Bacilli</taxon>
        <taxon>Lactobacillales</taxon>
        <taxon>Lactobacillaceae</taxon>
        <taxon>Lacticaseibacillus</taxon>
    </lineage>
</organism>
<proteinExistence type="predicted"/>
<feature type="DNA-binding region" description="H-T-H motif" evidence="2">
    <location>
        <begin position="29"/>
        <end position="48"/>
    </location>
</feature>
<dbReference type="Gene3D" id="1.10.357.10">
    <property type="entry name" value="Tetracycline Repressor, domain 2"/>
    <property type="match status" value="1"/>
</dbReference>
<dbReference type="PANTHER" id="PTHR43479:SF7">
    <property type="entry name" value="TETR-FAMILY TRANSCRIPTIONAL REGULATOR"/>
    <property type="match status" value="1"/>
</dbReference>
<dbReference type="InterPro" id="IPR009057">
    <property type="entry name" value="Homeodomain-like_sf"/>
</dbReference>
<dbReference type="AlphaFoldDB" id="A0A0R2EZD0"/>
<evidence type="ECO:0000313" key="5">
    <source>
        <dbReference type="Proteomes" id="UP000050865"/>
    </source>
</evidence>
<keyword evidence="1 2" id="KW-0238">DNA-binding</keyword>
<keyword evidence="5" id="KW-1185">Reference proteome</keyword>
<dbReference type="Pfam" id="PF00440">
    <property type="entry name" value="TetR_N"/>
    <property type="match status" value="1"/>
</dbReference>
<comment type="caution">
    <text evidence="4">The sequence shown here is derived from an EMBL/GenBank/DDBJ whole genome shotgun (WGS) entry which is preliminary data.</text>
</comment>